<feature type="region of interest" description="Interaction with substrate tRNA" evidence="10">
    <location>
        <begin position="34"/>
        <end position="37"/>
    </location>
</feature>
<evidence type="ECO:0000256" key="13">
    <source>
        <dbReference type="RuleBase" id="RU003785"/>
    </source>
</evidence>
<evidence type="ECO:0000256" key="11">
    <source>
        <dbReference type="RuleBase" id="RU003783"/>
    </source>
</evidence>
<reference evidence="14 15" key="1">
    <citation type="submission" date="2016-10" db="EMBL/GenBank/DDBJ databases">
        <authorList>
            <person name="de Groot N.N."/>
        </authorList>
    </citation>
    <scope>NUCLEOTIDE SEQUENCE [LARGE SCALE GENOMIC DNA]</scope>
    <source>
        <strain evidence="14 15">ATCC 51327</strain>
    </source>
</reference>
<dbReference type="Gene3D" id="3.40.50.300">
    <property type="entry name" value="P-loop containing nucleotide triphosphate hydrolases"/>
    <property type="match status" value="1"/>
</dbReference>
<dbReference type="SUPFAM" id="SSF52540">
    <property type="entry name" value="P-loop containing nucleoside triphosphate hydrolases"/>
    <property type="match status" value="2"/>
</dbReference>
<dbReference type="EC" id="2.5.1.75" evidence="10"/>
<evidence type="ECO:0000313" key="14">
    <source>
        <dbReference type="EMBL" id="SFL12336.1"/>
    </source>
</evidence>
<comment type="caution">
    <text evidence="10">Lacks conserved residue(s) required for the propagation of feature annotation.</text>
</comment>
<feature type="binding site" evidence="10">
    <location>
        <begin position="9"/>
        <end position="16"/>
    </location>
    <ligand>
        <name>ATP</name>
        <dbReference type="ChEBI" id="CHEBI:30616"/>
    </ligand>
</feature>
<dbReference type="InterPro" id="IPR027417">
    <property type="entry name" value="P-loop_NTPase"/>
</dbReference>
<keyword evidence="5 10" id="KW-0819">tRNA processing</keyword>
<dbReference type="InterPro" id="IPR039657">
    <property type="entry name" value="Dimethylallyltransferase"/>
</dbReference>
<dbReference type="Gene3D" id="1.10.20.140">
    <property type="match status" value="1"/>
</dbReference>
<proteinExistence type="inferred from homology"/>
<comment type="cofactor">
    <cofactor evidence="1 10">
        <name>Mg(2+)</name>
        <dbReference type="ChEBI" id="CHEBI:18420"/>
    </cofactor>
</comment>
<evidence type="ECO:0000256" key="3">
    <source>
        <dbReference type="ARBA" id="ARBA00005842"/>
    </source>
</evidence>
<dbReference type="STRING" id="29563.SAMN02983006_00211"/>
<evidence type="ECO:0000313" key="15">
    <source>
        <dbReference type="Proteomes" id="UP000199006"/>
    </source>
</evidence>
<evidence type="ECO:0000256" key="8">
    <source>
        <dbReference type="ARBA" id="ARBA00022842"/>
    </source>
</evidence>
<comment type="similarity">
    <text evidence="3 10 13">Belongs to the IPP transferase family.</text>
</comment>
<keyword evidence="6 10" id="KW-0547">Nucleotide-binding</keyword>
<protein>
    <recommendedName>
        <fullName evidence="10">tRNA dimethylallyltransferase</fullName>
        <ecNumber evidence="10">2.5.1.75</ecNumber>
    </recommendedName>
    <alternativeName>
        <fullName evidence="10">Dimethylallyl diphosphate:tRNA dimethylallyltransferase</fullName>
        <shortName evidence="10">DMAPP:tRNA dimethylallyltransferase</shortName>
        <shortName evidence="10">DMATase</shortName>
    </alternativeName>
    <alternativeName>
        <fullName evidence="10">Isopentenyl-diphosphate:tRNA isopentenyltransferase</fullName>
        <shortName evidence="10">IPP transferase</shortName>
        <shortName evidence="10">IPPT</shortName>
        <shortName evidence="10">IPTase</shortName>
    </alternativeName>
</protein>
<evidence type="ECO:0000256" key="2">
    <source>
        <dbReference type="ARBA" id="ARBA00003213"/>
    </source>
</evidence>
<keyword evidence="15" id="KW-1185">Reference proteome</keyword>
<dbReference type="GO" id="GO:0052381">
    <property type="term" value="F:tRNA dimethylallyltransferase activity"/>
    <property type="evidence" value="ECO:0007669"/>
    <property type="project" value="UniProtKB-UniRule"/>
</dbReference>
<sequence length="326" mass="37814">MRDLVVLTGPTAVGKTDLSLELANQIKGEIISVDSMQIYQEMDIGTAKATAEEQQRVEHHLLDLIKPTEEYSLAQFQNDCDQKIAELQKRDRLPLLVGGTNLYIRAVLAGFMLPEIKPQLALRERLENLADQSGTEAVHDILTEYDPQTAAKLHPNDLRRVIRAIEIYKATGKTKSFYKEQQQARPPRYSAYKFGLVRSREMIYQRINQRVELMLARGLLDEVRNLKNKYDNLSDTARQALGYKELLSYLDGQISKTEAVRLIKKRSRNFAKRQLTWLRREYRQGKIFIFNLEKETRADILQVMTAIIKGDSDYEQEYKKRSEINF</sequence>
<evidence type="ECO:0000256" key="12">
    <source>
        <dbReference type="RuleBase" id="RU003784"/>
    </source>
</evidence>
<dbReference type="RefSeq" id="WP_089858296.1">
    <property type="nucleotide sequence ID" value="NZ_FOTI01000002.1"/>
</dbReference>
<evidence type="ECO:0000256" key="9">
    <source>
        <dbReference type="ARBA" id="ARBA00049563"/>
    </source>
</evidence>
<dbReference type="AlphaFoldDB" id="A0A1I4F6B9"/>
<dbReference type="EMBL" id="FOTI01000002">
    <property type="protein sequence ID" value="SFL12336.1"/>
    <property type="molecule type" value="Genomic_DNA"/>
</dbReference>
<feature type="site" description="Interaction with substrate tRNA" evidence="10">
    <location>
        <position position="123"/>
    </location>
</feature>
<keyword evidence="8 10" id="KW-0460">Magnesium</keyword>
<accession>A0A1I4F6B9</accession>
<evidence type="ECO:0000256" key="7">
    <source>
        <dbReference type="ARBA" id="ARBA00022840"/>
    </source>
</evidence>
<organism evidence="14 15">
    <name type="scientific">Halanaerobium salsuginis</name>
    <dbReference type="NCBI Taxonomy" id="29563"/>
    <lineage>
        <taxon>Bacteria</taxon>
        <taxon>Bacillati</taxon>
        <taxon>Bacillota</taxon>
        <taxon>Clostridia</taxon>
        <taxon>Halanaerobiales</taxon>
        <taxon>Halanaerobiaceae</taxon>
        <taxon>Halanaerobium</taxon>
    </lineage>
</organism>
<dbReference type="PANTHER" id="PTHR11088:SF60">
    <property type="entry name" value="TRNA DIMETHYLALLYLTRANSFERASE"/>
    <property type="match status" value="1"/>
</dbReference>
<dbReference type="PANTHER" id="PTHR11088">
    <property type="entry name" value="TRNA DIMETHYLALLYLTRANSFERASE"/>
    <property type="match status" value="1"/>
</dbReference>
<keyword evidence="7 10" id="KW-0067">ATP-binding</keyword>
<evidence type="ECO:0000256" key="4">
    <source>
        <dbReference type="ARBA" id="ARBA00022679"/>
    </source>
</evidence>
<evidence type="ECO:0000256" key="6">
    <source>
        <dbReference type="ARBA" id="ARBA00022741"/>
    </source>
</evidence>
<name>A0A1I4F6B9_9FIRM</name>
<comment type="subunit">
    <text evidence="10">Monomer.</text>
</comment>
<dbReference type="NCBIfam" id="TIGR00174">
    <property type="entry name" value="miaA"/>
    <property type="match status" value="1"/>
</dbReference>
<feature type="site" description="Interaction with substrate tRNA" evidence="10">
    <location>
        <position position="100"/>
    </location>
</feature>
<dbReference type="Pfam" id="PF01715">
    <property type="entry name" value="IPPT"/>
    <property type="match status" value="1"/>
</dbReference>
<evidence type="ECO:0000256" key="1">
    <source>
        <dbReference type="ARBA" id="ARBA00001946"/>
    </source>
</evidence>
<comment type="function">
    <text evidence="2 10 12">Catalyzes the transfer of a dimethylallyl group onto the adenine at position 37 in tRNAs that read codons beginning with uridine, leading to the formation of N6-(dimethylallyl)adenosine (i(6)A).</text>
</comment>
<dbReference type="GO" id="GO:0006400">
    <property type="term" value="P:tRNA modification"/>
    <property type="evidence" value="ECO:0007669"/>
    <property type="project" value="TreeGrafter"/>
</dbReference>
<evidence type="ECO:0000256" key="10">
    <source>
        <dbReference type="HAMAP-Rule" id="MF_00185"/>
    </source>
</evidence>
<dbReference type="Proteomes" id="UP000199006">
    <property type="component" value="Unassembled WGS sequence"/>
</dbReference>
<comment type="catalytic activity">
    <reaction evidence="9 10 11">
        <text>adenosine(37) in tRNA + dimethylallyl diphosphate = N(6)-dimethylallyladenosine(37) in tRNA + diphosphate</text>
        <dbReference type="Rhea" id="RHEA:26482"/>
        <dbReference type="Rhea" id="RHEA-COMP:10162"/>
        <dbReference type="Rhea" id="RHEA-COMP:10375"/>
        <dbReference type="ChEBI" id="CHEBI:33019"/>
        <dbReference type="ChEBI" id="CHEBI:57623"/>
        <dbReference type="ChEBI" id="CHEBI:74411"/>
        <dbReference type="ChEBI" id="CHEBI:74415"/>
        <dbReference type="EC" id="2.5.1.75"/>
    </reaction>
</comment>
<dbReference type="GO" id="GO:0005524">
    <property type="term" value="F:ATP binding"/>
    <property type="evidence" value="ECO:0007669"/>
    <property type="project" value="UniProtKB-UniRule"/>
</dbReference>
<keyword evidence="4 10" id="KW-0808">Transferase</keyword>
<gene>
    <name evidence="10" type="primary">miaA</name>
    <name evidence="14" type="ORF">SAMN02983006_00211</name>
</gene>
<dbReference type="HAMAP" id="MF_00185">
    <property type="entry name" value="IPP_trans"/>
    <property type="match status" value="1"/>
</dbReference>
<feature type="binding site" evidence="10">
    <location>
        <begin position="11"/>
        <end position="16"/>
    </location>
    <ligand>
        <name>substrate</name>
    </ligand>
</feature>
<dbReference type="OrthoDB" id="9776390at2"/>
<evidence type="ECO:0000256" key="5">
    <source>
        <dbReference type="ARBA" id="ARBA00022694"/>
    </source>
</evidence>
<dbReference type="InterPro" id="IPR018022">
    <property type="entry name" value="IPT"/>
</dbReference>